<reference evidence="3" key="1">
    <citation type="submission" date="2022-07" db="EMBL/GenBank/DDBJ databases">
        <title>Complete Genome Sequence of the Radioresistant Bacterium Deinococcus aetherius ST0316, Isolated from the Air Dust collected in Lower Stratosphere above Japan.</title>
        <authorList>
            <person name="Satoh K."/>
            <person name="Hagiwara K."/>
            <person name="Katsumata K."/>
            <person name="Kubo A."/>
            <person name="Yokobori S."/>
            <person name="Yamagishi A."/>
            <person name="Oono Y."/>
            <person name="Narumi I."/>
        </authorList>
    </citation>
    <scope>NUCLEOTIDE SEQUENCE</scope>
    <source>
        <strain evidence="3">ST0316</strain>
        <plasmid evidence="3">pDAETH-1</plasmid>
    </source>
</reference>
<dbReference type="PROSITE" id="PS50937">
    <property type="entry name" value="HTH_MERR_2"/>
    <property type="match status" value="1"/>
</dbReference>
<evidence type="ECO:0000256" key="1">
    <source>
        <dbReference type="ARBA" id="ARBA00023125"/>
    </source>
</evidence>
<dbReference type="InterPro" id="IPR009061">
    <property type="entry name" value="DNA-bd_dom_put_sf"/>
</dbReference>
<dbReference type="SUPFAM" id="SSF55136">
    <property type="entry name" value="Probable bacterial effector-binding domain"/>
    <property type="match status" value="1"/>
</dbReference>
<dbReference type="Proteomes" id="UP001064971">
    <property type="component" value="Plasmid pDAETH-1"/>
</dbReference>
<dbReference type="Pfam" id="PF13411">
    <property type="entry name" value="MerR_1"/>
    <property type="match status" value="1"/>
</dbReference>
<dbReference type="InterPro" id="IPR047057">
    <property type="entry name" value="MerR_fam"/>
</dbReference>
<sequence>MYKIGEFSIIAQVSGRLLRYYDEISLFSPEFTDPQSGYRFYSAAQLPRLNRILAARELGFTLEQIARLLDEELSVGELRGMLTLRKAQIEQAVQAEAERLRIVESRLRQIEDEGRPQAPDVVMKSVPAQPFLSLREVLPDVGAVRTLVEHLHSVVPRTLGASNLGPVTLVIHAPAFEPGALDFEIGYPLVGSVRPEVRLPEERVLNVRDLPRLDLAATLVHVGPTSDTHRSYGLLAGWLEAHGWQVLGPGRQVLMQLPLEGPQSEAVVELQLPVARSQPGA</sequence>
<dbReference type="SUPFAM" id="SSF46955">
    <property type="entry name" value="Putative DNA-binding domain"/>
    <property type="match status" value="1"/>
</dbReference>
<dbReference type="Gene3D" id="3.20.80.10">
    <property type="entry name" value="Regulatory factor, effector binding domain"/>
    <property type="match status" value="1"/>
</dbReference>
<geneLocation type="plasmid" evidence="3 4">
    <name>pDAETH-1</name>
</geneLocation>
<dbReference type="RefSeq" id="WP_264777491.1">
    <property type="nucleotide sequence ID" value="NZ_AP026561.1"/>
</dbReference>
<accession>A0ABM8AIG7</accession>
<feature type="domain" description="HTH merR-type" evidence="2">
    <location>
        <begin position="1"/>
        <end position="71"/>
    </location>
</feature>
<dbReference type="SMART" id="SM00422">
    <property type="entry name" value="HTH_MERR"/>
    <property type="match status" value="1"/>
</dbReference>
<dbReference type="PANTHER" id="PTHR30204:SF97">
    <property type="entry name" value="MERR FAMILY REGULATORY PROTEIN"/>
    <property type="match status" value="1"/>
</dbReference>
<keyword evidence="1" id="KW-0238">DNA-binding</keyword>
<name>A0ABM8AIG7_9DEIO</name>
<dbReference type="CDD" id="cd01107">
    <property type="entry name" value="HTH_BmrR"/>
    <property type="match status" value="1"/>
</dbReference>
<evidence type="ECO:0000313" key="3">
    <source>
        <dbReference type="EMBL" id="BDP43616.1"/>
    </source>
</evidence>
<keyword evidence="3" id="KW-0614">Plasmid</keyword>
<dbReference type="InterPro" id="IPR011256">
    <property type="entry name" value="Reg_factor_effector_dom_sf"/>
</dbReference>
<dbReference type="PANTHER" id="PTHR30204">
    <property type="entry name" value="REDOX-CYCLING DRUG-SENSING TRANSCRIPTIONAL ACTIVATOR SOXR"/>
    <property type="match status" value="1"/>
</dbReference>
<evidence type="ECO:0000259" key="2">
    <source>
        <dbReference type="PROSITE" id="PS50937"/>
    </source>
</evidence>
<dbReference type="InterPro" id="IPR000551">
    <property type="entry name" value="MerR-type_HTH_dom"/>
</dbReference>
<organism evidence="3 4">
    <name type="scientific">Deinococcus aetherius</name>
    <dbReference type="NCBI Taxonomy" id="200252"/>
    <lineage>
        <taxon>Bacteria</taxon>
        <taxon>Thermotogati</taxon>
        <taxon>Deinococcota</taxon>
        <taxon>Deinococci</taxon>
        <taxon>Deinococcales</taxon>
        <taxon>Deinococcaceae</taxon>
        <taxon>Deinococcus</taxon>
    </lineage>
</organism>
<protein>
    <submittedName>
        <fullName evidence="3">MerR family transcriptional regulator</fullName>
    </submittedName>
</protein>
<dbReference type="EMBL" id="AP026561">
    <property type="protein sequence ID" value="BDP43616.1"/>
    <property type="molecule type" value="Genomic_DNA"/>
</dbReference>
<dbReference type="Gene3D" id="1.10.1660.10">
    <property type="match status" value="1"/>
</dbReference>
<proteinExistence type="predicted"/>
<evidence type="ECO:0000313" key="4">
    <source>
        <dbReference type="Proteomes" id="UP001064971"/>
    </source>
</evidence>
<gene>
    <name evidence="3" type="ORF">DAETH_35850</name>
</gene>
<keyword evidence="4" id="KW-1185">Reference proteome</keyword>